<dbReference type="Proteomes" id="UP001597365">
    <property type="component" value="Unassembled WGS sequence"/>
</dbReference>
<feature type="compositionally biased region" description="Low complexity" evidence="1">
    <location>
        <begin position="27"/>
        <end position="37"/>
    </location>
</feature>
<dbReference type="RefSeq" id="WP_380899409.1">
    <property type="nucleotide sequence ID" value="NZ_JBHUFU010000006.1"/>
</dbReference>
<dbReference type="InterPro" id="IPR021224">
    <property type="entry name" value="DUF2690"/>
</dbReference>
<dbReference type="Pfam" id="PF10901">
    <property type="entry name" value="DUF2690"/>
    <property type="match status" value="1"/>
</dbReference>
<sequence>MLAGAASVLVLVAVGAFVVGTDGSGKAGDAAPAASPAVPGTQGPSGGVRCSGDDCTGHDPEAMGCGGPHARTVAQAPVDGAHVEIRYSGACRAAWARVTGAARGDTLSVTARDAAQEETVGEAGEAYTPMVAAADPAAPSACVVSAAGPRGCVEG</sequence>
<name>A0ABW4PI82_9ACTN</name>
<gene>
    <name evidence="2" type="ORF">ACFSJS_12385</name>
</gene>
<comment type="caution">
    <text evidence="2">The sequence shown here is derived from an EMBL/GenBank/DDBJ whole genome shotgun (WGS) entry which is preliminary data.</text>
</comment>
<evidence type="ECO:0000313" key="3">
    <source>
        <dbReference type="Proteomes" id="UP001597365"/>
    </source>
</evidence>
<feature type="region of interest" description="Disordered" evidence="1">
    <location>
        <begin position="25"/>
        <end position="54"/>
    </location>
</feature>
<proteinExistence type="predicted"/>
<protein>
    <submittedName>
        <fullName evidence="2">DUF2690 domain-containing protein</fullName>
    </submittedName>
</protein>
<evidence type="ECO:0000313" key="2">
    <source>
        <dbReference type="EMBL" id="MFD1830459.1"/>
    </source>
</evidence>
<organism evidence="2 3">
    <name type="scientific">Streptomyces desertarenae</name>
    <dbReference type="NCBI Taxonomy" id="2666184"/>
    <lineage>
        <taxon>Bacteria</taxon>
        <taxon>Bacillati</taxon>
        <taxon>Actinomycetota</taxon>
        <taxon>Actinomycetes</taxon>
        <taxon>Kitasatosporales</taxon>
        <taxon>Streptomycetaceae</taxon>
        <taxon>Streptomyces</taxon>
    </lineage>
</organism>
<reference evidence="3" key="1">
    <citation type="journal article" date="2019" name="Int. J. Syst. Evol. Microbiol.">
        <title>The Global Catalogue of Microorganisms (GCM) 10K type strain sequencing project: providing services to taxonomists for standard genome sequencing and annotation.</title>
        <authorList>
            <consortium name="The Broad Institute Genomics Platform"/>
            <consortium name="The Broad Institute Genome Sequencing Center for Infectious Disease"/>
            <person name="Wu L."/>
            <person name="Ma J."/>
        </authorList>
    </citation>
    <scope>NUCLEOTIDE SEQUENCE [LARGE SCALE GENOMIC DNA]</scope>
    <source>
        <strain evidence="3">CGMCC 4.7455</strain>
    </source>
</reference>
<keyword evidence="3" id="KW-1185">Reference proteome</keyword>
<dbReference type="EMBL" id="JBHUFU010000006">
    <property type="protein sequence ID" value="MFD1830459.1"/>
    <property type="molecule type" value="Genomic_DNA"/>
</dbReference>
<evidence type="ECO:0000256" key="1">
    <source>
        <dbReference type="SAM" id="MobiDB-lite"/>
    </source>
</evidence>
<accession>A0ABW4PI82</accession>